<dbReference type="GO" id="GO:0000981">
    <property type="term" value="F:DNA-binding transcription factor activity, RNA polymerase II-specific"/>
    <property type="evidence" value="ECO:0007669"/>
    <property type="project" value="UniProtKB-UniRule"/>
</dbReference>
<dbReference type="PROSITE" id="PS00027">
    <property type="entry name" value="HOMEOBOX_1"/>
    <property type="match status" value="1"/>
</dbReference>
<evidence type="ECO:0000256" key="10">
    <source>
        <dbReference type="RuleBase" id="RU369038"/>
    </source>
</evidence>
<reference evidence="14" key="1">
    <citation type="journal article" date="2009" name="Science">
        <title>The B73 maize genome: complexity, diversity, and dynamics.</title>
        <authorList>
            <person name="Schnable P.S."/>
            <person name="Ware D."/>
            <person name="Fulton R.S."/>
            <person name="Stein J.C."/>
            <person name="Wei F."/>
            <person name="Pasternak S."/>
            <person name="Liang C."/>
            <person name="Zhang J."/>
            <person name="Fulton L."/>
            <person name="Graves T.A."/>
            <person name="Minx P."/>
            <person name="Reily A.D."/>
            <person name="Courtney L."/>
            <person name="Kruchowski S.S."/>
            <person name="Tomlinson C."/>
            <person name="Strong C."/>
            <person name="Delehaunty K."/>
            <person name="Fronick C."/>
            <person name="Courtney B."/>
            <person name="Rock S.M."/>
            <person name="Belter E."/>
            <person name="Du F."/>
            <person name="Kim K."/>
            <person name="Abbott R.M."/>
            <person name="Cotton M."/>
            <person name="Levy A."/>
            <person name="Marchetto P."/>
            <person name="Ochoa K."/>
            <person name="Jackson S.M."/>
            <person name="Gillam B."/>
            <person name="Chen W."/>
            <person name="Yan L."/>
            <person name="Higginbotham J."/>
            <person name="Cardenas M."/>
            <person name="Waligorski J."/>
            <person name="Applebaum E."/>
            <person name="Phelps L."/>
            <person name="Falcone J."/>
            <person name="Kanchi K."/>
            <person name="Thane T."/>
            <person name="Scimone A."/>
            <person name="Thane N."/>
            <person name="Henke J."/>
            <person name="Wang T."/>
            <person name="Ruppert J."/>
            <person name="Shah N."/>
            <person name="Rotter K."/>
            <person name="Hodges J."/>
            <person name="Ingenthron E."/>
            <person name="Cordes M."/>
            <person name="Kohlberg S."/>
            <person name="Sgro J."/>
            <person name="Delgado B."/>
            <person name="Mead K."/>
            <person name="Chinwalla A."/>
            <person name="Leonard S."/>
            <person name="Crouse K."/>
            <person name="Collura K."/>
            <person name="Kudrna D."/>
            <person name="Currie J."/>
            <person name="He R."/>
            <person name="Angelova A."/>
            <person name="Rajasekar S."/>
            <person name="Mueller T."/>
            <person name="Lomeli R."/>
            <person name="Scara G."/>
            <person name="Ko A."/>
            <person name="Delaney K."/>
            <person name="Wissotski M."/>
            <person name="Lopez G."/>
            <person name="Campos D."/>
            <person name="Braidotti M."/>
            <person name="Ashley E."/>
            <person name="Golser W."/>
            <person name="Kim H."/>
            <person name="Lee S."/>
            <person name="Lin J."/>
            <person name="Dujmic Z."/>
            <person name="Kim W."/>
            <person name="Talag J."/>
            <person name="Zuccolo A."/>
            <person name="Fan C."/>
            <person name="Sebastian A."/>
            <person name="Kramer M."/>
            <person name="Spiegel L."/>
            <person name="Nascimento L."/>
            <person name="Zutavern T."/>
            <person name="Miller B."/>
            <person name="Ambroise C."/>
            <person name="Muller S."/>
            <person name="Spooner W."/>
            <person name="Narechania A."/>
            <person name="Ren L."/>
            <person name="Wei S."/>
            <person name="Kumari S."/>
            <person name="Faga B."/>
            <person name="Levy M.J."/>
            <person name="McMahan L."/>
            <person name="Van Buren P."/>
            <person name="Vaughn M.W."/>
            <person name="Ying K."/>
            <person name="Yeh C.-T."/>
            <person name="Emrich S.J."/>
            <person name="Jia Y."/>
            <person name="Kalyanaraman A."/>
            <person name="Hsia A.-P."/>
            <person name="Barbazuk W.B."/>
            <person name="Baucom R.S."/>
            <person name="Brutnell T.P."/>
            <person name="Carpita N.C."/>
            <person name="Chaparro C."/>
            <person name="Chia J.-M."/>
            <person name="Deragon J.-M."/>
            <person name="Estill J.C."/>
            <person name="Fu Y."/>
            <person name="Jeddeloh J.A."/>
            <person name="Han Y."/>
            <person name="Lee H."/>
            <person name="Li P."/>
            <person name="Lisch D.R."/>
            <person name="Liu S."/>
            <person name="Liu Z."/>
            <person name="Nagel D.H."/>
            <person name="McCann M.C."/>
            <person name="SanMiguel P."/>
            <person name="Myers A.M."/>
            <person name="Nettleton D."/>
            <person name="Nguyen J."/>
            <person name="Penning B.W."/>
            <person name="Ponnala L."/>
            <person name="Schneider K.L."/>
            <person name="Schwartz D.C."/>
            <person name="Sharma A."/>
            <person name="Soderlund C."/>
            <person name="Springer N.M."/>
            <person name="Sun Q."/>
            <person name="Wang H."/>
            <person name="Waterman M."/>
            <person name="Westerman R."/>
            <person name="Wolfgruber T.K."/>
            <person name="Yang L."/>
            <person name="Yu Y."/>
            <person name="Zhang L."/>
            <person name="Zhou S."/>
            <person name="Zhu Q."/>
            <person name="Bennetzen J.L."/>
            <person name="Dawe R.K."/>
            <person name="Jiang J."/>
            <person name="Jiang N."/>
            <person name="Presting G.G."/>
            <person name="Wessler S.R."/>
            <person name="Aluru S."/>
            <person name="Martienssen R.A."/>
            <person name="Clifton S.W."/>
            <person name="McCombie W.R."/>
            <person name="Wing R.A."/>
            <person name="Wilson R.K."/>
        </authorList>
    </citation>
    <scope>NUCLEOTIDE SEQUENCE [LARGE SCALE GENOMIC DNA]</scope>
    <source>
        <strain evidence="14">cv. B73</strain>
    </source>
</reference>
<dbReference type="PANTHER" id="PTHR24326">
    <property type="entry name" value="HOMEOBOX-LEUCINE ZIPPER PROTEIN"/>
    <property type="match status" value="1"/>
</dbReference>
<evidence type="ECO:0000256" key="9">
    <source>
        <dbReference type="RuleBase" id="RU000682"/>
    </source>
</evidence>
<dbReference type="InParanoid" id="A0A804PMQ0"/>
<comment type="function">
    <text evidence="10">Transcription factor.</text>
</comment>
<dbReference type="Proteomes" id="UP000007305">
    <property type="component" value="Chromosome 5"/>
</dbReference>
<dbReference type="PROSITE" id="PS50071">
    <property type="entry name" value="HOMEOBOX_2"/>
    <property type="match status" value="1"/>
</dbReference>
<dbReference type="FunCoup" id="A0A804PMQ0">
    <property type="interactions" value="171"/>
</dbReference>
<keyword evidence="3 8" id="KW-0238">DNA-binding</keyword>
<dbReference type="Pfam" id="PF00046">
    <property type="entry name" value="Homeodomain"/>
    <property type="match status" value="1"/>
</dbReference>
<dbReference type="InterPro" id="IPR017970">
    <property type="entry name" value="Homeobox_CS"/>
</dbReference>
<protein>
    <recommendedName>
        <fullName evidence="10">Homeobox-leucine zipper protein</fullName>
    </recommendedName>
    <alternativeName>
        <fullName evidence="10">HD-ZIP protein</fullName>
    </alternativeName>
    <alternativeName>
        <fullName evidence="10">Homeodomain transcription factor</fullName>
    </alternativeName>
</protein>
<keyword evidence="2 10" id="KW-0805">Transcription regulation</keyword>
<feature type="DNA-binding region" description="Homeobox" evidence="8">
    <location>
        <begin position="71"/>
        <end position="130"/>
    </location>
</feature>
<evidence type="ECO:0000256" key="1">
    <source>
        <dbReference type="ARBA" id="ARBA00004123"/>
    </source>
</evidence>
<dbReference type="PRINTS" id="PR00031">
    <property type="entry name" value="HTHREPRESSR"/>
</dbReference>
<dbReference type="SMART" id="SM00389">
    <property type="entry name" value="HOX"/>
    <property type="match status" value="1"/>
</dbReference>
<accession>A0A804PMQ0</accession>
<evidence type="ECO:0000313" key="14">
    <source>
        <dbReference type="Proteomes" id="UP000007305"/>
    </source>
</evidence>
<sequence>MESGRLIFNAPGSGAGQMLFLDCGAGGGPGGGLFHRGGRPMLGLEEGRGVKRPFFTSPDELLEEEYYDEQLPEKKRRLTPEQVLLLERSFEEENKLEPERKTELARKLGLQPRQVAVWFQNRRARWKTKQLERDFDRLKASFDALRADHDALLQDNNRLRSQVINHLQDSNQASFLPFVWLWPRSKHVADRRLHDCGFIKVVSLTEKLQEKEDATEGGATADTAAPAVDVEASLADDVEEPAEPAATFEVLQEVKSEDRLSTGSGGSAVVDADALLYGRFAAAVDSSVESYFPGGEDHYHDCGTMGPVNHGAGGGIQSDDDGAGSDEGCSYYADEAAAAAAAFFAGHATHHHADEDEDAGQISWWMWN</sequence>
<feature type="coiled-coil region" evidence="11">
    <location>
        <begin position="128"/>
        <end position="162"/>
    </location>
</feature>
<dbReference type="InterPro" id="IPR000047">
    <property type="entry name" value="HTH_motif"/>
</dbReference>
<name>A0A804PMQ0_MAIZE</name>
<dbReference type="SUPFAM" id="SSF46689">
    <property type="entry name" value="Homeodomain-like"/>
    <property type="match status" value="1"/>
</dbReference>
<evidence type="ECO:0000256" key="11">
    <source>
        <dbReference type="SAM" id="Coils"/>
    </source>
</evidence>
<evidence type="ECO:0000256" key="6">
    <source>
        <dbReference type="ARBA" id="ARBA00023242"/>
    </source>
</evidence>
<evidence type="ECO:0000256" key="7">
    <source>
        <dbReference type="ARBA" id="ARBA00025748"/>
    </source>
</evidence>
<dbReference type="InterPro" id="IPR001356">
    <property type="entry name" value="HD"/>
</dbReference>
<evidence type="ECO:0000256" key="5">
    <source>
        <dbReference type="ARBA" id="ARBA00023163"/>
    </source>
</evidence>
<comment type="similarity">
    <text evidence="7 10">Belongs to the HD-ZIP homeobox family. Class I subfamily.</text>
</comment>
<organism evidence="13 14">
    <name type="scientific">Zea mays</name>
    <name type="common">Maize</name>
    <dbReference type="NCBI Taxonomy" id="4577"/>
    <lineage>
        <taxon>Eukaryota</taxon>
        <taxon>Viridiplantae</taxon>
        <taxon>Streptophyta</taxon>
        <taxon>Embryophyta</taxon>
        <taxon>Tracheophyta</taxon>
        <taxon>Spermatophyta</taxon>
        <taxon>Magnoliopsida</taxon>
        <taxon>Liliopsida</taxon>
        <taxon>Poales</taxon>
        <taxon>Poaceae</taxon>
        <taxon>PACMAD clade</taxon>
        <taxon>Panicoideae</taxon>
        <taxon>Andropogonodae</taxon>
        <taxon>Andropogoneae</taxon>
        <taxon>Tripsacinae</taxon>
        <taxon>Zea</taxon>
    </lineage>
</organism>
<dbReference type="GO" id="GO:0042802">
    <property type="term" value="F:identical protein binding"/>
    <property type="evidence" value="ECO:0007669"/>
    <property type="project" value="UniProtKB-ARBA"/>
</dbReference>
<proteinExistence type="inferred from homology"/>
<comment type="subcellular location">
    <subcellularLocation>
        <location evidence="1 8 9">Nucleus</location>
    </subcellularLocation>
</comment>
<evidence type="ECO:0000256" key="4">
    <source>
        <dbReference type="ARBA" id="ARBA00023155"/>
    </source>
</evidence>
<dbReference type="CDD" id="cd00086">
    <property type="entry name" value="homeodomain"/>
    <property type="match status" value="1"/>
</dbReference>
<dbReference type="Pfam" id="PF02183">
    <property type="entry name" value="HALZ"/>
    <property type="match status" value="1"/>
</dbReference>
<keyword evidence="11" id="KW-0175">Coiled coil</keyword>
<dbReference type="FunFam" id="1.10.10.60:FF:000159">
    <property type="entry name" value="Homeobox-leucine zipper protein HAT5"/>
    <property type="match status" value="1"/>
</dbReference>
<evidence type="ECO:0000313" key="13">
    <source>
        <dbReference type="EnsemblPlants" id="Zm00001eb253470_P003"/>
    </source>
</evidence>
<reference evidence="13" key="3">
    <citation type="submission" date="2021-05" db="UniProtKB">
        <authorList>
            <consortium name="EnsemblPlants"/>
        </authorList>
    </citation>
    <scope>IDENTIFICATION</scope>
    <source>
        <strain evidence="13">cv. B73</strain>
    </source>
</reference>
<dbReference type="InterPro" id="IPR045224">
    <property type="entry name" value="HDZip_class_I_plant"/>
</dbReference>
<dbReference type="GO" id="GO:0005634">
    <property type="term" value="C:nucleus"/>
    <property type="evidence" value="ECO:0000318"/>
    <property type="project" value="GO_Central"/>
</dbReference>
<keyword evidence="6 8" id="KW-0539">Nucleus</keyword>
<dbReference type="AlphaFoldDB" id="A0A804PMQ0"/>
<keyword evidence="14" id="KW-1185">Reference proteome</keyword>
<dbReference type="GO" id="GO:0043565">
    <property type="term" value="F:sequence-specific DNA binding"/>
    <property type="evidence" value="ECO:0000318"/>
    <property type="project" value="GO_Central"/>
</dbReference>
<dbReference type="InterPro" id="IPR003106">
    <property type="entry name" value="Leu_zip_homeo"/>
</dbReference>
<evidence type="ECO:0000256" key="8">
    <source>
        <dbReference type="PROSITE-ProRule" id="PRU00108"/>
    </source>
</evidence>
<gene>
    <name evidence="13" type="primary">LOC100191517</name>
</gene>
<keyword evidence="5 10" id="KW-0804">Transcription</keyword>
<dbReference type="InterPro" id="IPR009057">
    <property type="entry name" value="Homeodomain-like_sf"/>
</dbReference>
<dbReference type="PANTHER" id="PTHR24326:SF497">
    <property type="entry name" value="HOMEOBOX-LEUCINE ZIPPER PROTEIN HAT5"/>
    <property type="match status" value="1"/>
</dbReference>
<evidence type="ECO:0000259" key="12">
    <source>
        <dbReference type="PROSITE" id="PS50071"/>
    </source>
</evidence>
<reference evidence="13" key="2">
    <citation type="submission" date="2019-07" db="EMBL/GenBank/DDBJ databases">
        <authorList>
            <person name="Seetharam A."/>
            <person name="Woodhouse M."/>
            <person name="Cannon E."/>
        </authorList>
    </citation>
    <scope>NUCLEOTIDE SEQUENCE [LARGE SCALE GENOMIC DNA]</scope>
    <source>
        <strain evidence="13">cv. B73</strain>
    </source>
</reference>
<dbReference type="EnsemblPlants" id="Zm00001eb253470_T003">
    <property type="protein sequence ID" value="Zm00001eb253470_P003"/>
    <property type="gene ID" value="Zm00001eb253470"/>
</dbReference>
<evidence type="ECO:0000256" key="3">
    <source>
        <dbReference type="ARBA" id="ARBA00023125"/>
    </source>
</evidence>
<feature type="domain" description="Homeobox" evidence="12">
    <location>
        <begin position="69"/>
        <end position="129"/>
    </location>
</feature>
<dbReference type="Gramene" id="Zm00001eb253470_T003">
    <property type="protein sequence ID" value="Zm00001eb253470_P003"/>
    <property type="gene ID" value="Zm00001eb253470"/>
</dbReference>
<dbReference type="GO" id="GO:0045893">
    <property type="term" value="P:positive regulation of DNA-templated transcription"/>
    <property type="evidence" value="ECO:0000318"/>
    <property type="project" value="GO_Central"/>
</dbReference>
<keyword evidence="4 8" id="KW-0371">Homeobox</keyword>
<dbReference type="Gene3D" id="1.10.10.60">
    <property type="entry name" value="Homeodomain-like"/>
    <property type="match status" value="1"/>
</dbReference>
<evidence type="ECO:0000256" key="2">
    <source>
        <dbReference type="ARBA" id="ARBA00023015"/>
    </source>
</evidence>